<feature type="modified residue" description="4-aspartylphosphate" evidence="5">
    <location>
        <position position="113"/>
    </location>
</feature>
<sequence length="280" mass="29447">MSTNMSMSTGGAEASPSTTSAGAPATTPAGAPATAPADTTPTTPAGAPSTTPADTTPATMIRVVIADDQPMVRQGIAMLLGAESDMEVVGEAGDGAEAIRMVDRHRPDLVLMDVRMPGMDGIEATRRLIQERTDDPDQITKVLVLTTFDEDAALYGTLRAGASGYMLKHAAPTELTDAIRRVAGGDAWIDPVVAPKVLDTLREMASANPEGRPSLDMLTPRELDVLSELSDGATNSQLSKRMVLSEATVKTHISRMLMKTGCHDRAQLVALAYRSGHVQP</sequence>
<feature type="domain" description="HTH luxR-type" evidence="7">
    <location>
        <begin position="211"/>
        <end position="276"/>
    </location>
</feature>
<dbReference type="InterPro" id="IPR011006">
    <property type="entry name" value="CheY-like_superfamily"/>
</dbReference>
<dbReference type="Proteomes" id="UP001056535">
    <property type="component" value="Chromosome"/>
</dbReference>
<dbReference type="PANTHER" id="PTHR43214">
    <property type="entry name" value="TWO-COMPONENT RESPONSE REGULATOR"/>
    <property type="match status" value="1"/>
</dbReference>
<evidence type="ECO:0000256" key="2">
    <source>
        <dbReference type="ARBA" id="ARBA00023015"/>
    </source>
</evidence>
<dbReference type="PANTHER" id="PTHR43214:SF24">
    <property type="entry name" value="TRANSCRIPTIONAL REGULATORY PROTEIN NARL-RELATED"/>
    <property type="match status" value="1"/>
</dbReference>
<keyword evidence="4" id="KW-0804">Transcription</keyword>
<keyword evidence="2" id="KW-0805">Transcription regulation</keyword>
<evidence type="ECO:0000256" key="5">
    <source>
        <dbReference type="PROSITE-ProRule" id="PRU00169"/>
    </source>
</evidence>
<reference evidence="9" key="1">
    <citation type="submission" date="2022-06" db="EMBL/GenBank/DDBJ databases">
        <title>Ornithinimicrobium JY.X270.</title>
        <authorList>
            <person name="Huang Y."/>
        </authorList>
    </citation>
    <scope>NUCLEOTIDE SEQUENCE</scope>
    <source>
        <strain evidence="9">JY.X270</strain>
    </source>
</reference>
<dbReference type="InterPro" id="IPR039420">
    <property type="entry name" value="WalR-like"/>
</dbReference>
<evidence type="ECO:0000256" key="3">
    <source>
        <dbReference type="ARBA" id="ARBA00023125"/>
    </source>
</evidence>
<evidence type="ECO:0000313" key="9">
    <source>
        <dbReference type="EMBL" id="USQ76124.1"/>
    </source>
</evidence>
<feature type="region of interest" description="Disordered" evidence="6">
    <location>
        <begin position="1"/>
        <end position="56"/>
    </location>
</feature>
<dbReference type="PROSITE" id="PS50110">
    <property type="entry name" value="RESPONSE_REGULATORY"/>
    <property type="match status" value="1"/>
</dbReference>
<gene>
    <name evidence="9" type="ORF">NF557_16280</name>
</gene>
<evidence type="ECO:0000259" key="8">
    <source>
        <dbReference type="PROSITE" id="PS50110"/>
    </source>
</evidence>
<dbReference type="InterPro" id="IPR058245">
    <property type="entry name" value="NreC/VraR/RcsB-like_REC"/>
</dbReference>
<dbReference type="CDD" id="cd17535">
    <property type="entry name" value="REC_NarL-like"/>
    <property type="match status" value="1"/>
</dbReference>
<dbReference type="Pfam" id="PF00196">
    <property type="entry name" value="GerE"/>
    <property type="match status" value="1"/>
</dbReference>
<evidence type="ECO:0000313" key="10">
    <source>
        <dbReference type="Proteomes" id="UP001056535"/>
    </source>
</evidence>
<evidence type="ECO:0000259" key="7">
    <source>
        <dbReference type="PROSITE" id="PS50043"/>
    </source>
</evidence>
<feature type="compositionally biased region" description="Low complexity" evidence="6">
    <location>
        <begin position="8"/>
        <end position="56"/>
    </location>
</feature>
<organism evidence="9 10">
    <name type="scientific">Ornithinimicrobium cryptoxanthini</name>
    <dbReference type="NCBI Taxonomy" id="2934161"/>
    <lineage>
        <taxon>Bacteria</taxon>
        <taxon>Bacillati</taxon>
        <taxon>Actinomycetota</taxon>
        <taxon>Actinomycetes</taxon>
        <taxon>Micrococcales</taxon>
        <taxon>Ornithinimicrobiaceae</taxon>
        <taxon>Ornithinimicrobium</taxon>
    </lineage>
</organism>
<dbReference type="PRINTS" id="PR00038">
    <property type="entry name" value="HTHLUXR"/>
</dbReference>
<dbReference type="EMBL" id="CP099490">
    <property type="protein sequence ID" value="USQ76124.1"/>
    <property type="molecule type" value="Genomic_DNA"/>
</dbReference>
<dbReference type="SUPFAM" id="SSF46894">
    <property type="entry name" value="C-terminal effector domain of the bipartite response regulators"/>
    <property type="match status" value="1"/>
</dbReference>
<keyword evidence="3" id="KW-0238">DNA-binding</keyword>
<dbReference type="Pfam" id="PF00072">
    <property type="entry name" value="Response_reg"/>
    <property type="match status" value="1"/>
</dbReference>
<dbReference type="InterPro" id="IPR000792">
    <property type="entry name" value="Tscrpt_reg_LuxR_C"/>
</dbReference>
<name>A0ABY4YHF7_9MICO</name>
<dbReference type="Gene3D" id="3.40.50.2300">
    <property type="match status" value="1"/>
</dbReference>
<evidence type="ECO:0000256" key="6">
    <source>
        <dbReference type="SAM" id="MobiDB-lite"/>
    </source>
</evidence>
<keyword evidence="10" id="KW-1185">Reference proteome</keyword>
<dbReference type="SMART" id="SM00448">
    <property type="entry name" value="REC"/>
    <property type="match status" value="1"/>
</dbReference>
<feature type="domain" description="Response regulatory" evidence="8">
    <location>
        <begin position="62"/>
        <end position="183"/>
    </location>
</feature>
<dbReference type="RefSeq" id="WP_252620819.1">
    <property type="nucleotide sequence ID" value="NZ_CP099490.1"/>
</dbReference>
<keyword evidence="1 5" id="KW-0597">Phosphoprotein</keyword>
<accession>A0ABY4YHF7</accession>
<evidence type="ECO:0000256" key="1">
    <source>
        <dbReference type="ARBA" id="ARBA00022553"/>
    </source>
</evidence>
<evidence type="ECO:0000256" key="4">
    <source>
        <dbReference type="ARBA" id="ARBA00023163"/>
    </source>
</evidence>
<dbReference type="CDD" id="cd06170">
    <property type="entry name" value="LuxR_C_like"/>
    <property type="match status" value="1"/>
</dbReference>
<dbReference type="InterPro" id="IPR016032">
    <property type="entry name" value="Sig_transdc_resp-reg_C-effctor"/>
</dbReference>
<dbReference type="SUPFAM" id="SSF52172">
    <property type="entry name" value="CheY-like"/>
    <property type="match status" value="1"/>
</dbReference>
<proteinExistence type="predicted"/>
<dbReference type="SMART" id="SM00421">
    <property type="entry name" value="HTH_LUXR"/>
    <property type="match status" value="1"/>
</dbReference>
<dbReference type="PROSITE" id="PS50043">
    <property type="entry name" value="HTH_LUXR_2"/>
    <property type="match status" value="1"/>
</dbReference>
<dbReference type="InterPro" id="IPR001789">
    <property type="entry name" value="Sig_transdc_resp-reg_receiver"/>
</dbReference>
<protein>
    <submittedName>
        <fullName evidence="9">Response regulator transcription factor</fullName>
    </submittedName>
</protein>